<feature type="transmembrane region" description="Helical" evidence="1">
    <location>
        <begin position="470"/>
        <end position="493"/>
    </location>
</feature>
<organism evidence="3 4">
    <name type="scientific">Roseisalinus antarcticus</name>
    <dbReference type="NCBI Taxonomy" id="254357"/>
    <lineage>
        <taxon>Bacteria</taxon>
        <taxon>Pseudomonadati</taxon>
        <taxon>Pseudomonadota</taxon>
        <taxon>Alphaproteobacteria</taxon>
        <taxon>Rhodobacterales</taxon>
        <taxon>Roseobacteraceae</taxon>
        <taxon>Roseisalinus</taxon>
    </lineage>
</organism>
<feature type="transmembrane region" description="Helical" evidence="1">
    <location>
        <begin position="388"/>
        <end position="407"/>
    </location>
</feature>
<evidence type="ECO:0000256" key="1">
    <source>
        <dbReference type="SAM" id="Phobius"/>
    </source>
</evidence>
<dbReference type="Proteomes" id="UP000193900">
    <property type="component" value="Unassembled WGS sequence"/>
</dbReference>
<accession>A0A1Y5TCN0</accession>
<evidence type="ECO:0000259" key="2">
    <source>
        <dbReference type="Pfam" id="PF01970"/>
    </source>
</evidence>
<feature type="transmembrane region" description="Helical" evidence="1">
    <location>
        <begin position="20"/>
        <end position="47"/>
    </location>
</feature>
<feature type="transmembrane region" description="Helical" evidence="1">
    <location>
        <begin position="414"/>
        <end position="430"/>
    </location>
</feature>
<keyword evidence="1" id="KW-1133">Transmembrane helix</keyword>
<feature type="transmembrane region" description="Helical" evidence="1">
    <location>
        <begin position="204"/>
        <end position="224"/>
    </location>
</feature>
<dbReference type="PANTHER" id="PTHR35342">
    <property type="entry name" value="TRICARBOXYLIC TRANSPORT PROTEIN"/>
    <property type="match status" value="1"/>
</dbReference>
<evidence type="ECO:0000313" key="3">
    <source>
        <dbReference type="EMBL" id="SLN61073.1"/>
    </source>
</evidence>
<reference evidence="3 4" key="1">
    <citation type="submission" date="2017-03" db="EMBL/GenBank/DDBJ databases">
        <authorList>
            <person name="Afonso C.L."/>
            <person name="Miller P.J."/>
            <person name="Scott M.A."/>
            <person name="Spackman E."/>
            <person name="Goraichik I."/>
            <person name="Dimitrov K.M."/>
            <person name="Suarez D.L."/>
            <person name="Swayne D.E."/>
        </authorList>
    </citation>
    <scope>NUCLEOTIDE SEQUENCE [LARGE SCALE GENOMIC DNA]</scope>
    <source>
        <strain evidence="3 4">CECT 7023</strain>
    </source>
</reference>
<feature type="transmembrane region" description="Helical" evidence="1">
    <location>
        <begin position="59"/>
        <end position="76"/>
    </location>
</feature>
<dbReference type="OrthoDB" id="9791872at2"/>
<sequence length="506" mass="53507">MTALSDLGSALWALSTPMMLFHVAWSMLLGIVVGALPGLTATMGVALMVTLTYSMDTTAAILVLICMYVGAIYGGSRSAILLNIPGTPASAATSLDGYPLARAGRAGQAMGLATAGSMLGTLVGILVMVMVAPLLAELALEFGSYEMFWLAVFGVLISGQLTVTNAPVKGYIAGILGLMVAMIGSEGLHAYVRFSPTQQMNGGIGLIPAMVGVFGLAEVMTAMWQRQGVLAAARDKSDRIVPSFGEVWRYRATVLRSGVIGTIVGVIPGVGEDIGAWASYATAKRLSKKPEEYGQGSTEGLIAAETGNSAVVPGSLIPALTLAVPGSASAAVLIAALFIHGIRPGPMIMIEQPQFISTMGAILILAVIAMTIYGITMTRLFVQVLRVPYAYLMPLVFTLCVVGTYALSQRMFDVYVMIIFGLAGFVLRQMKYPMAPLVLGIILGTMLDTNLRRSLMLGNGDLWPFVTRPISAVFVAIIVMAILLNFGFTRRFLAGIRARVMRRTDA</sequence>
<dbReference type="Pfam" id="PF01970">
    <property type="entry name" value="TctA"/>
    <property type="match status" value="1"/>
</dbReference>
<feature type="transmembrane region" description="Helical" evidence="1">
    <location>
        <begin position="316"/>
        <end position="339"/>
    </location>
</feature>
<dbReference type="RefSeq" id="WP_085879654.1">
    <property type="nucleotide sequence ID" value="NZ_FWFZ01000015.1"/>
</dbReference>
<gene>
    <name evidence="3" type="ORF">ROA7023_02836</name>
</gene>
<keyword evidence="4" id="KW-1185">Reference proteome</keyword>
<protein>
    <submittedName>
        <fullName evidence="3">Tripartite tricarboxylate transporter TctA family protein</fullName>
    </submittedName>
</protein>
<dbReference type="EMBL" id="FWFZ01000015">
    <property type="protein sequence ID" value="SLN61073.1"/>
    <property type="molecule type" value="Genomic_DNA"/>
</dbReference>
<dbReference type="InterPro" id="IPR002823">
    <property type="entry name" value="DUF112_TM"/>
</dbReference>
<keyword evidence="1" id="KW-0472">Membrane</keyword>
<feature type="transmembrane region" description="Helical" evidence="1">
    <location>
        <begin position="109"/>
        <end position="135"/>
    </location>
</feature>
<name>A0A1Y5TCN0_9RHOB</name>
<dbReference type="AlphaFoldDB" id="A0A1Y5TCN0"/>
<keyword evidence="1" id="KW-0812">Transmembrane</keyword>
<proteinExistence type="predicted"/>
<feature type="transmembrane region" description="Helical" evidence="1">
    <location>
        <begin position="147"/>
        <end position="164"/>
    </location>
</feature>
<feature type="transmembrane region" description="Helical" evidence="1">
    <location>
        <begin position="170"/>
        <end position="192"/>
    </location>
</feature>
<feature type="domain" description="DUF112" evidence="2">
    <location>
        <begin position="21"/>
        <end position="439"/>
    </location>
</feature>
<evidence type="ECO:0000313" key="4">
    <source>
        <dbReference type="Proteomes" id="UP000193900"/>
    </source>
</evidence>
<feature type="transmembrane region" description="Helical" evidence="1">
    <location>
        <begin position="360"/>
        <end position="382"/>
    </location>
</feature>
<dbReference type="PANTHER" id="PTHR35342:SF5">
    <property type="entry name" value="TRICARBOXYLIC TRANSPORT PROTEIN"/>
    <property type="match status" value="1"/>
</dbReference>